<evidence type="ECO:0000313" key="2">
    <source>
        <dbReference type="EMBL" id="EMD27771.1"/>
    </source>
</evidence>
<dbReference type="EMBL" id="MUXN01000023">
    <property type="protein sequence ID" value="OOC03160.1"/>
    <property type="molecule type" value="Genomic_DNA"/>
</dbReference>
<feature type="region of interest" description="Disordered" evidence="1">
    <location>
        <begin position="195"/>
        <end position="304"/>
    </location>
</feature>
<dbReference type="PATRIC" id="fig|1238180.3.peg.2666"/>
<feature type="compositionally biased region" description="Gly residues" evidence="1">
    <location>
        <begin position="282"/>
        <end position="304"/>
    </location>
</feature>
<dbReference type="Proteomes" id="UP000188551">
    <property type="component" value="Unassembled WGS sequence"/>
</dbReference>
<keyword evidence="5" id="KW-1185">Reference proteome</keyword>
<proteinExistence type="predicted"/>
<feature type="compositionally biased region" description="Low complexity" evidence="1">
    <location>
        <begin position="213"/>
        <end position="222"/>
    </location>
</feature>
<dbReference type="Proteomes" id="UP000014137">
    <property type="component" value="Unassembled WGS sequence"/>
</dbReference>
<accession>M2QM46</accession>
<evidence type="ECO:0000313" key="4">
    <source>
        <dbReference type="Proteomes" id="UP000014137"/>
    </source>
</evidence>
<dbReference type="OrthoDB" id="3358456at2"/>
<name>M2QM46_9PSEU</name>
<feature type="compositionally biased region" description="Gly residues" evidence="1">
    <location>
        <begin position="223"/>
        <end position="244"/>
    </location>
</feature>
<feature type="region of interest" description="Disordered" evidence="1">
    <location>
        <begin position="316"/>
        <end position="335"/>
    </location>
</feature>
<feature type="compositionally biased region" description="Polar residues" evidence="1">
    <location>
        <begin position="199"/>
        <end position="211"/>
    </location>
</feature>
<dbReference type="AlphaFoldDB" id="M2QM46"/>
<dbReference type="EMBL" id="ANMG01000021">
    <property type="protein sequence ID" value="EMD27771.1"/>
    <property type="molecule type" value="Genomic_DNA"/>
</dbReference>
<reference evidence="2 4" key="1">
    <citation type="submission" date="2012-10" db="EMBL/GenBank/DDBJ databases">
        <title>Genome assembly of Amycolatopsis azurea DSM 43854.</title>
        <authorList>
            <person name="Khatri I."/>
            <person name="Kaur I."/>
            <person name="Subramanian S."/>
            <person name="Mayilraj S."/>
        </authorList>
    </citation>
    <scope>NUCLEOTIDE SEQUENCE [LARGE SCALE GENOMIC DNA]</scope>
    <source>
        <strain evidence="2 4">DSM 43854</strain>
    </source>
</reference>
<evidence type="ECO:0000313" key="3">
    <source>
        <dbReference type="EMBL" id="OOC03160.1"/>
    </source>
</evidence>
<protein>
    <submittedName>
        <fullName evidence="2">Uncharacterized protein</fullName>
    </submittedName>
</protein>
<evidence type="ECO:0000256" key="1">
    <source>
        <dbReference type="SAM" id="MobiDB-lite"/>
    </source>
</evidence>
<organism evidence="2 4">
    <name type="scientific">Amycolatopsis azurea DSM 43854</name>
    <dbReference type="NCBI Taxonomy" id="1238180"/>
    <lineage>
        <taxon>Bacteria</taxon>
        <taxon>Bacillati</taxon>
        <taxon>Actinomycetota</taxon>
        <taxon>Actinomycetes</taxon>
        <taxon>Pseudonocardiales</taxon>
        <taxon>Pseudonocardiaceae</taxon>
        <taxon>Amycolatopsis</taxon>
    </lineage>
</organism>
<gene>
    <name evidence="3" type="ORF">B0293_29850</name>
    <name evidence="2" type="ORF">C791_2068</name>
</gene>
<sequence length="360" mass="35276">MLTYPNSSAMDATAGSGGPITILPQILTGQPEQIAKHVLEVLKKANEFLTMYNEVTKAAEQLGKIWSGGASDSALKKITDSLNSLTKIIQVVQKGAELLGIAGTLIKTAQTAYKAVVSAVNPTVAGLMSNPWTYGAAVALSTATSASLRAFITAIGALLKALGVVDLANQITQIAQIIGEVQKLFGHNDAGDNGAAGNSAVSGTPVTNPQAPGSVASGSGQAAIGGSGGGAGGGAGGASGGGTTPGETPPFTQYRPPALGGNGSQGNWPGGADAWIPVDRPSGGGSGSGGSFPGAGAGAGAGAGSGNTVTITTDLSTGKSTVQAPGGQDIDIDIDMNYGGKHFEQHIDIDAGADSPAKGR</sequence>
<comment type="caution">
    <text evidence="2">The sequence shown here is derived from an EMBL/GenBank/DDBJ whole genome shotgun (WGS) entry which is preliminary data.</text>
</comment>
<evidence type="ECO:0000313" key="5">
    <source>
        <dbReference type="Proteomes" id="UP000188551"/>
    </source>
</evidence>
<dbReference type="RefSeq" id="WP_005155311.1">
    <property type="nucleotide sequence ID" value="NZ_ANMG01000021.1"/>
</dbReference>
<reference evidence="3 5" key="2">
    <citation type="submission" date="2017-02" db="EMBL/GenBank/DDBJ databases">
        <title>Amycolatopsis azurea DSM 43854 draft genome.</title>
        <authorList>
            <person name="Mayilraj S."/>
        </authorList>
    </citation>
    <scope>NUCLEOTIDE SEQUENCE [LARGE SCALE GENOMIC DNA]</scope>
    <source>
        <strain evidence="3 5">DSM 43854</strain>
    </source>
</reference>